<dbReference type="SMART" id="SM00407">
    <property type="entry name" value="IGc1"/>
    <property type="match status" value="4"/>
</dbReference>
<evidence type="ECO:0000256" key="1">
    <source>
        <dbReference type="ARBA" id="ARBA00023319"/>
    </source>
</evidence>
<dbReference type="PROSITE" id="PS00290">
    <property type="entry name" value="IG_MHC"/>
    <property type="match status" value="2"/>
</dbReference>
<dbReference type="InterPro" id="IPR013783">
    <property type="entry name" value="Ig-like_fold"/>
</dbReference>
<evidence type="ECO:0000259" key="3">
    <source>
        <dbReference type="PROSITE" id="PS50835"/>
    </source>
</evidence>
<reference evidence="4" key="3">
    <citation type="submission" date="2025-09" db="UniProtKB">
        <authorList>
            <consortium name="Ensembl"/>
        </authorList>
    </citation>
    <scope>IDENTIFICATION</scope>
</reference>
<dbReference type="Ensembl" id="ENSAPLT00020004421.1">
    <property type="protein sequence ID" value="ENSAPLP00020004100.1"/>
    <property type="gene ID" value="ENSAPLG00020003044.1"/>
</dbReference>
<dbReference type="InterPro" id="IPR003597">
    <property type="entry name" value="Ig_C1-set"/>
</dbReference>
<dbReference type="Gene3D" id="2.60.40.10">
    <property type="entry name" value="Immunoglobulins"/>
    <property type="match status" value="4"/>
</dbReference>
<feature type="domain" description="Ig-like" evidence="3">
    <location>
        <begin position="55"/>
        <end position="147"/>
    </location>
</feature>
<proteinExistence type="predicted"/>
<evidence type="ECO:0000313" key="5">
    <source>
        <dbReference type="Proteomes" id="UP000694400"/>
    </source>
</evidence>
<keyword evidence="2" id="KW-0812">Transmembrane</keyword>
<dbReference type="InterPro" id="IPR007110">
    <property type="entry name" value="Ig-like_dom"/>
</dbReference>
<dbReference type="CDD" id="cd05768">
    <property type="entry name" value="IgC1_CH3_IgAGD_CH4_IgAEM"/>
    <property type="match status" value="1"/>
</dbReference>
<dbReference type="PANTHER" id="PTHR23411">
    <property type="entry name" value="TAPASIN"/>
    <property type="match status" value="1"/>
</dbReference>
<keyword evidence="2" id="KW-1133">Transmembrane helix</keyword>
<feature type="domain" description="Ig-like" evidence="3">
    <location>
        <begin position="260"/>
        <end position="353"/>
    </location>
</feature>
<dbReference type="InterPro" id="IPR003006">
    <property type="entry name" value="Ig/MHC_CS"/>
</dbReference>
<feature type="transmembrane region" description="Helical" evidence="2">
    <location>
        <begin position="494"/>
        <end position="517"/>
    </location>
</feature>
<dbReference type="AlphaFoldDB" id="A0A8B9SH23"/>
<accession>A0A8B9SH23</accession>
<dbReference type="InterPro" id="IPR050380">
    <property type="entry name" value="Immune_Resp_Modulators"/>
</dbReference>
<reference evidence="4" key="2">
    <citation type="submission" date="2025-08" db="UniProtKB">
        <authorList>
            <consortium name="Ensembl"/>
        </authorList>
    </citation>
    <scope>IDENTIFICATION</scope>
</reference>
<evidence type="ECO:0000313" key="4">
    <source>
        <dbReference type="Ensembl" id="ENSAPLP00020004100.1"/>
    </source>
</evidence>
<dbReference type="PROSITE" id="PS50835">
    <property type="entry name" value="IG_LIKE"/>
    <property type="match status" value="4"/>
</dbReference>
<dbReference type="FunFam" id="2.60.40.10:FF:000463">
    <property type="entry name" value="Immunoglobulin heavy constant gamma 1"/>
    <property type="match status" value="1"/>
</dbReference>
<dbReference type="CDD" id="cd00098">
    <property type="entry name" value="IgC1"/>
    <property type="match status" value="1"/>
</dbReference>
<dbReference type="InterPro" id="IPR036179">
    <property type="entry name" value="Ig-like_dom_sf"/>
</dbReference>
<dbReference type="Proteomes" id="UP000694400">
    <property type="component" value="Chromosome 40"/>
</dbReference>
<name>A0A8B9SH23_ANAPL</name>
<feature type="domain" description="Ig-like" evidence="3">
    <location>
        <begin position="156"/>
        <end position="252"/>
    </location>
</feature>
<sequence>TSPLSGHEVPRGRRRLEGAFTSLFFGGGSPPNFGVTRIWVTTNLGSSPAVSATVPTAYPLVPVTDCKDGSNVTIGCLVTDFFPEPVTVTWVSGVTGDQLTFPAVQNGGSYYTVSSQLTVPASSYDGQNFQCKVTHAPTSTSLSEDITGHCCEDIPPTVKLLSYPTQEDPENRVLLVCLIEGLQGSNAQVEWLINQQVQELEEDNYSCSECSNKKATQWSQVNVSRQSWDQGAEFSCRVSHTSLKEPIVESISTYCTSPGPKLEVTLLPPSLEDLYISQNASVTCVATNAPQDLKFSWSRSEGTALDVVTGEPQKQENGLYRLTSVLKICAEEWNSGESFTCGVAGPEIQGSVTKSVQKDLAVSVQAPSVYVFPPPAEELARQETATLTCLASGFRPRDILVTWTQQDRPVASGSFSTFGPQEGEAGLFSVYSKLSVAAAEWQRGDVFACVVGHDGIPLNFVQKSLDKSTVSPECIMVALGEETELEVDEDVSDLWTAVAFVILFLLSLCYSTGVTLFKVPPQTPKR</sequence>
<feature type="domain" description="Ig-like" evidence="3">
    <location>
        <begin position="367"/>
        <end position="466"/>
    </location>
</feature>
<keyword evidence="1" id="KW-0393">Immunoglobulin domain</keyword>
<dbReference type="FunFam" id="2.60.40.10:FF:000998">
    <property type="entry name" value="Immunoglobulin heavy constant epsilon"/>
    <property type="match status" value="1"/>
</dbReference>
<dbReference type="Pfam" id="PF07654">
    <property type="entry name" value="C1-set"/>
    <property type="match status" value="4"/>
</dbReference>
<reference evidence="4" key="1">
    <citation type="submission" date="2019-08" db="EMBL/GenBank/DDBJ databases">
        <title>Three high-quality genomes provides insights into domestication of ducks.</title>
        <authorList>
            <person name="Hou Z.C."/>
            <person name="Zhu F."/>
            <person name="Yin Z.T."/>
            <person name="Zhang F."/>
        </authorList>
    </citation>
    <scope>NUCLEOTIDE SEQUENCE [LARGE SCALE GENOMIC DNA]</scope>
</reference>
<protein>
    <recommendedName>
        <fullName evidence="3">Ig-like domain-containing protein</fullName>
    </recommendedName>
</protein>
<keyword evidence="2" id="KW-0472">Membrane</keyword>
<evidence type="ECO:0000256" key="2">
    <source>
        <dbReference type="SAM" id="Phobius"/>
    </source>
</evidence>
<dbReference type="SUPFAM" id="SSF48726">
    <property type="entry name" value="Immunoglobulin"/>
    <property type="match status" value="4"/>
</dbReference>
<organism evidence="4 5">
    <name type="scientific">Anas platyrhynchos</name>
    <name type="common">Mallard</name>
    <name type="synonym">Anas boschas</name>
    <dbReference type="NCBI Taxonomy" id="8839"/>
    <lineage>
        <taxon>Eukaryota</taxon>
        <taxon>Metazoa</taxon>
        <taxon>Chordata</taxon>
        <taxon>Craniata</taxon>
        <taxon>Vertebrata</taxon>
        <taxon>Euteleostomi</taxon>
        <taxon>Archelosauria</taxon>
        <taxon>Archosauria</taxon>
        <taxon>Dinosauria</taxon>
        <taxon>Saurischia</taxon>
        <taxon>Theropoda</taxon>
        <taxon>Coelurosauria</taxon>
        <taxon>Aves</taxon>
        <taxon>Neognathae</taxon>
        <taxon>Galloanserae</taxon>
        <taxon>Anseriformes</taxon>
        <taxon>Anatidae</taxon>
        <taxon>Anatinae</taxon>
        <taxon>Anas</taxon>
    </lineage>
</organism>